<reference evidence="3 4" key="1">
    <citation type="submission" date="2017-06" db="EMBL/GenBank/DDBJ databases">
        <title>Complete Genome Sequence of Streptomyces hawaiiensis NRRL 15010 and insights into acyldepsipeptides biosynthesis.</title>
        <authorList>
            <person name="Mariita R.M."/>
            <person name="Sello J.K."/>
        </authorList>
    </citation>
    <scope>NUCLEOTIDE SEQUENCE [LARGE SCALE GENOMIC DNA]</scope>
    <source>
        <strain evidence="3 4">ATCC 12236</strain>
    </source>
</reference>
<feature type="domain" description="Peptidoglycan binding-like" evidence="2">
    <location>
        <begin position="82"/>
        <end position="132"/>
    </location>
</feature>
<dbReference type="Gene3D" id="1.10.101.10">
    <property type="entry name" value="PGBD-like superfamily/PGBD"/>
    <property type="match status" value="1"/>
</dbReference>
<name>A0A6G5RDB1_9ACTN</name>
<proteinExistence type="predicted"/>
<dbReference type="AlphaFoldDB" id="A0A6G5RDB1"/>
<evidence type="ECO:0000313" key="4">
    <source>
        <dbReference type="Proteomes" id="UP000495940"/>
    </source>
</evidence>
<evidence type="ECO:0000256" key="1">
    <source>
        <dbReference type="SAM" id="SignalP"/>
    </source>
</evidence>
<dbReference type="Proteomes" id="UP000495940">
    <property type="component" value="Chromosome"/>
</dbReference>
<evidence type="ECO:0000259" key="2">
    <source>
        <dbReference type="Pfam" id="PF01471"/>
    </source>
</evidence>
<dbReference type="InterPro" id="IPR036366">
    <property type="entry name" value="PGBDSf"/>
</dbReference>
<dbReference type="Pfam" id="PF01471">
    <property type="entry name" value="PG_binding_1"/>
    <property type="match status" value="1"/>
</dbReference>
<dbReference type="EMBL" id="CP021978">
    <property type="protein sequence ID" value="QCD55582.1"/>
    <property type="molecule type" value="Genomic_DNA"/>
</dbReference>
<gene>
    <name evidence="3" type="ORF">CEB94_12355</name>
</gene>
<dbReference type="SUPFAM" id="SSF47090">
    <property type="entry name" value="PGBD-like"/>
    <property type="match status" value="1"/>
</dbReference>
<keyword evidence="4" id="KW-1185">Reference proteome</keyword>
<dbReference type="InterPro" id="IPR002477">
    <property type="entry name" value="Peptidoglycan-bd-like"/>
</dbReference>
<feature type="signal peptide" evidence="1">
    <location>
        <begin position="1"/>
        <end position="35"/>
    </location>
</feature>
<organism evidence="3 4">
    <name type="scientific">Streptomyces hawaiiensis</name>
    <dbReference type="NCBI Taxonomy" id="67305"/>
    <lineage>
        <taxon>Bacteria</taxon>
        <taxon>Bacillati</taxon>
        <taxon>Actinomycetota</taxon>
        <taxon>Actinomycetes</taxon>
        <taxon>Kitasatosporales</taxon>
        <taxon>Streptomycetaceae</taxon>
        <taxon>Streptomyces</taxon>
    </lineage>
</organism>
<sequence>MGDNHVNKTRALRSKSAISAAAVLLSCAGIGLATATPAAAYAGYCNAEVTKKRAAASGGSYKAYLPAHGGDIDCYMNQGAESKAVKALQKNLNWCYDRNLEVDGIFGKDTKEALEYAQGKEGIGKDGKYGEQSRTNLKWRWYENRNLWYCGELRNGA</sequence>
<dbReference type="InterPro" id="IPR036365">
    <property type="entry name" value="PGBD-like_sf"/>
</dbReference>
<feature type="chain" id="PRO_5039181231" description="Peptidoglycan binding-like domain-containing protein" evidence="1">
    <location>
        <begin position="36"/>
        <end position="157"/>
    </location>
</feature>
<dbReference type="KEGG" id="shaw:CEB94_12355"/>
<keyword evidence="1" id="KW-0732">Signal</keyword>
<evidence type="ECO:0000313" key="3">
    <source>
        <dbReference type="EMBL" id="QCD55582.1"/>
    </source>
</evidence>
<accession>A0A6G5RDB1</accession>
<protein>
    <recommendedName>
        <fullName evidence="2">Peptidoglycan binding-like domain-containing protein</fullName>
    </recommendedName>
</protein>